<sequence>MTGGNFIDGYKKHHGIYRYCFRRGSFGNYSRKIYHLFDAEKGGPSCKVII</sequence>
<comment type="caution">
    <text evidence="1">The sequence shown here is derived from an EMBL/GenBank/DDBJ whole genome shotgun (WGS) entry which is preliminary data.</text>
</comment>
<name>A0A0F8WQL3_9ZZZZ</name>
<dbReference type="EMBL" id="LAZR01063738">
    <property type="protein sequence ID" value="KKK58918.1"/>
    <property type="molecule type" value="Genomic_DNA"/>
</dbReference>
<protein>
    <submittedName>
        <fullName evidence="1">Uncharacterized protein</fullName>
    </submittedName>
</protein>
<reference evidence="1" key="1">
    <citation type="journal article" date="2015" name="Nature">
        <title>Complex archaea that bridge the gap between prokaryotes and eukaryotes.</title>
        <authorList>
            <person name="Spang A."/>
            <person name="Saw J.H."/>
            <person name="Jorgensen S.L."/>
            <person name="Zaremba-Niedzwiedzka K."/>
            <person name="Martijn J."/>
            <person name="Lind A.E."/>
            <person name="van Eijk R."/>
            <person name="Schleper C."/>
            <person name="Guy L."/>
            <person name="Ettema T.J."/>
        </authorList>
    </citation>
    <scope>NUCLEOTIDE SEQUENCE</scope>
</reference>
<evidence type="ECO:0000313" key="1">
    <source>
        <dbReference type="EMBL" id="KKK58918.1"/>
    </source>
</evidence>
<feature type="non-terminal residue" evidence="1">
    <location>
        <position position="50"/>
    </location>
</feature>
<accession>A0A0F8WQL3</accession>
<gene>
    <name evidence="1" type="ORF">LCGC14_3039610</name>
</gene>
<organism evidence="1">
    <name type="scientific">marine sediment metagenome</name>
    <dbReference type="NCBI Taxonomy" id="412755"/>
    <lineage>
        <taxon>unclassified sequences</taxon>
        <taxon>metagenomes</taxon>
        <taxon>ecological metagenomes</taxon>
    </lineage>
</organism>
<dbReference type="AlphaFoldDB" id="A0A0F8WQL3"/>
<proteinExistence type="predicted"/>